<feature type="compositionally biased region" description="Polar residues" evidence="2">
    <location>
        <begin position="178"/>
        <end position="214"/>
    </location>
</feature>
<feature type="signal peptide" evidence="3">
    <location>
        <begin position="1"/>
        <end position="20"/>
    </location>
</feature>
<comment type="caution">
    <text evidence="5">The sequence shown here is derived from an EMBL/GenBank/DDBJ whole genome shotgun (WGS) entry which is preliminary data.</text>
</comment>
<dbReference type="Pfam" id="PF10342">
    <property type="entry name" value="Kre9_KNH"/>
    <property type="match status" value="1"/>
</dbReference>
<accession>A0A3A3A200</accession>
<dbReference type="EMBL" id="MVGC01000040">
    <property type="protein sequence ID" value="RJE25714.1"/>
    <property type="molecule type" value="Genomic_DNA"/>
</dbReference>
<dbReference type="OrthoDB" id="5589325at2759"/>
<dbReference type="AlphaFoldDB" id="A0A3A3A200"/>
<proteinExistence type="predicted"/>
<gene>
    <name evidence="5" type="ORF">PHISCL_01977</name>
</gene>
<sequence length="258" mass="26118">MQLFSSTLAVLACLVAFVAATERVQFTHWPTDAQPGKPATLTWKGDPNAPVTITLQEGPPGNLKDVKVLAANAQGGSYTWTPDDSLPPKSNYAFKISQNGQINYSGQIKVAGAPEGAATLTKLHKAMSTASGTTAMQNATSTQMSSTMATSESASTTGATSGSSSSTISAASSPQATDSTMTGATQGTAEATSTKVQTATASGNPESTMVVSQPTSSGASGTGSETGSEMAAQTAGASFQKVSSYWVLGVLGYMAYNL</sequence>
<evidence type="ECO:0000256" key="1">
    <source>
        <dbReference type="ARBA" id="ARBA00022729"/>
    </source>
</evidence>
<evidence type="ECO:0000259" key="4">
    <source>
        <dbReference type="Pfam" id="PF10342"/>
    </source>
</evidence>
<keyword evidence="1 3" id="KW-0732">Signal</keyword>
<feature type="chain" id="PRO_5017479317" evidence="3">
    <location>
        <begin position="21"/>
        <end position="258"/>
    </location>
</feature>
<feature type="region of interest" description="Disordered" evidence="2">
    <location>
        <begin position="137"/>
        <end position="229"/>
    </location>
</feature>
<dbReference type="Proteomes" id="UP000266188">
    <property type="component" value="Unassembled WGS sequence"/>
</dbReference>
<evidence type="ECO:0000256" key="3">
    <source>
        <dbReference type="SAM" id="SignalP"/>
    </source>
</evidence>
<keyword evidence="6" id="KW-1185">Reference proteome</keyword>
<feature type="compositionally biased region" description="Low complexity" evidence="2">
    <location>
        <begin position="139"/>
        <end position="177"/>
    </location>
</feature>
<protein>
    <submittedName>
        <fullName evidence="5">Extracellular matrix protein</fullName>
    </submittedName>
</protein>
<organism evidence="5 6">
    <name type="scientific">Aspergillus sclerotialis</name>
    <dbReference type="NCBI Taxonomy" id="2070753"/>
    <lineage>
        <taxon>Eukaryota</taxon>
        <taxon>Fungi</taxon>
        <taxon>Dikarya</taxon>
        <taxon>Ascomycota</taxon>
        <taxon>Pezizomycotina</taxon>
        <taxon>Eurotiomycetes</taxon>
        <taxon>Eurotiomycetidae</taxon>
        <taxon>Eurotiales</taxon>
        <taxon>Aspergillaceae</taxon>
        <taxon>Aspergillus</taxon>
        <taxon>Aspergillus subgen. Polypaecilum</taxon>
    </lineage>
</organism>
<evidence type="ECO:0000256" key="2">
    <source>
        <dbReference type="SAM" id="MobiDB-lite"/>
    </source>
</evidence>
<reference evidence="6" key="1">
    <citation type="submission" date="2017-02" db="EMBL/GenBank/DDBJ databases">
        <authorList>
            <person name="Tafer H."/>
            <person name="Lopandic K."/>
        </authorList>
    </citation>
    <scope>NUCLEOTIDE SEQUENCE [LARGE SCALE GENOMIC DNA]</scope>
    <source>
        <strain evidence="6">CBS 366.77</strain>
    </source>
</reference>
<dbReference type="InterPro" id="IPR018466">
    <property type="entry name" value="Kre9/Knh1-like_N"/>
</dbReference>
<evidence type="ECO:0000313" key="5">
    <source>
        <dbReference type="EMBL" id="RJE25714.1"/>
    </source>
</evidence>
<evidence type="ECO:0000313" key="6">
    <source>
        <dbReference type="Proteomes" id="UP000266188"/>
    </source>
</evidence>
<feature type="domain" description="Yeast cell wall synthesis Kre9/Knh1-like N-terminal" evidence="4">
    <location>
        <begin position="33"/>
        <end position="110"/>
    </location>
</feature>
<dbReference type="InterPro" id="IPR052982">
    <property type="entry name" value="SRP1/TIP1-like"/>
</dbReference>
<dbReference type="PANTHER" id="PTHR40633">
    <property type="entry name" value="MATRIX PROTEIN, PUTATIVE (AFU_ORTHOLOGUE AFUA_8G05410)-RELATED"/>
    <property type="match status" value="1"/>
</dbReference>
<name>A0A3A3A200_9EURO</name>
<feature type="compositionally biased region" description="Low complexity" evidence="2">
    <location>
        <begin position="215"/>
        <end position="229"/>
    </location>
</feature>
<dbReference type="PANTHER" id="PTHR40633:SF6">
    <property type="entry name" value="MATRIX PROTEIN, PUTATIVE (AFU_ORTHOLOGUE AFUA_8G05410)-RELATED"/>
    <property type="match status" value="1"/>
</dbReference>
<dbReference type="STRING" id="2070753.A0A3A3A200"/>